<evidence type="ECO:0000313" key="3">
    <source>
        <dbReference type="Proteomes" id="UP000002036"/>
    </source>
</evidence>
<keyword evidence="3" id="KW-1185">Reference proteome</keyword>
<organism evidence="2 3">
    <name type="scientific">Lachancea thermotolerans (strain ATCC 56472 / CBS 6340 / NRRL Y-8284)</name>
    <name type="common">Yeast</name>
    <name type="synonym">Kluyveromyces thermotolerans</name>
    <dbReference type="NCBI Taxonomy" id="559295"/>
    <lineage>
        <taxon>Eukaryota</taxon>
        <taxon>Fungi</taxon>
        <taxon>Dikarya</taxon>
        <taxon>Ascomycota</taxon>
        <taxon>Saccharomycotina</taxon>
        <taxon>Saccharomycetes</taxon>
        <taxon>Saccharomycetales</taxon>
        <taxon>Saccharomycetaceae</taxon>
        <taxon>Lachancea</taxon>
    </lineage>
</organism>
<protein>
    <submittedName>
        <fullName evidence="2">KLTH0F03982p</fullName>
    </submittedName>
</protein>
<dbReference type="InParanoid" id="C5DKE3"/>
<dbReference type="Proteomes" id="UP000002036">
    <property type="component" value="Chromosome F"/>
</dbReference>
<dbReference type="GeneID" id="8292576"/>
<dbReference type="RefSeq" id="XP_002554381.1">
    <property type="nucleotide sequence ID" value="XM_002554335.1"/>
</dbReference>
<name>C5DKE3_LACTC</name>
<feature type="chain" id="PRO_5002948790" evidence="1">
    <location>
        <begin position="24"/>
        <end position="153"/>
    </location>
</feature>
<dbReference type="HOGENOM" id="CLU_1713593_0_0_1"/>
<dbReference type="EMBL" id="CU928170">
    <property type="protein sequence ID" value="CAR23944.1"/>
    <property type="molecule type" value="Genomic_DNA"/>
</dbReference>
<dbReference type="KEGG" id="lth:KLTH0F03982g"/>
<keyword evidence="1" id="KW-0732">Signal</keyword>
<accession>C5DKE3</accession>
<proteinExistence type="predicted"/>
<evidence type="ECO:0000313" key="2">
    <source>
        <dbReference type="EMBL" id="CAR23944.1"/>
    </source>
</evidence>
<dbReference type="AlphaFoldDB" id="C5DKE3"/>
<reference evidence="2 3" key="1">
    <citation type="journal article" date="2009" name="Genome Res.">
        <title>Comparative genomics of protoploid Saccharomycetaceae.</title>
        <authorList>
            <consortium name="The Genolevures Consortium"/>
            <person name="Souciet J.-L."/>
            <person name="Dujon B."/>
            <person name="Gaillardin C."/>
            <person name="Johnston M."/>
            <person name="Baret P.V."/>
            <person name="Cliften P."/>
            <person name="Sherman D.J."/>
            <person name="Weissenbach J."/>
            <person name="Westhof E."/>
            <person name="Wincker P."/>
            <person name="Jubin C."/>
            <person name="Poulain J."/>
            <person name="Barbe V."/>
            <person name="Segurens B."/>
            <person name="Artiguenave F."/>
            <person name="Anthouard V."/>
            <person name="Vacherie B."/>
            <person name="Val M.-E."/>
            <person name="Fulton R.S."/>
            <person name="Minx P."/>
            <person name="Wilson R."/>
            <person name="Durrens P."/>
            <person name="Jean G."/>
            <person name="Marck C."/>
            <person name="Martin T."/>
            <person name="Nikolski M."/>
            <person name="Rolland T."/>
            <person name="Seret M.-L."/>
            <person name="Casaregola S."/>
            <person name="Despons L."/>
            <person name="Fairhead C."/>
            <person name="Fischer G."/>
            <person name="Lafontaine I."/>
            <person name="Leh V."/>
            <person name="Lemaire M."/>
            <person name="de Montigny J."/>
            <person name="Neuveglise C."/>
            <person name="Thierry A."/>
            <person name="Blanc-Lenfle I."/>
            <person name="Bleykasten C."/>
            <person name="Diffels J."/>
            <person name="Fritsch E."/>
            <person name="Frangeul L."/>
            <person name="Goeffon A."/>
            <person name="Jauniaux N."/>
            <person name="Kachouri-Lafond R."/>
            <person name="Payen C."/>
            <person name="Potier S."/>
            <person name="Pribylova L."/>
            <person name="Ozanne C."/>
            <person name="Richard G.-F."/>
            <person name="Sacerdot C."/>
            <person name="Straub M.-L."/>
            <person name="Talla E."/>
        </authorList>
    </citation>
    <scope>NUCLEOTIDE SEQUENCE [LARGE SCALE GENOMIC DNA]</scope>
    <source>
        <strain evidence="3">ATCC 56472 / CBS 6340 / NRRL Y-8284</strain>
    </source>
</reference>
<gene>
    <name evidence="2" type="ordered locus">KLTH0F03982g</name>
</gene>
<evidence type="ECO:0000256" key="1">
    <source>
        <dbReference type="SAM" id="SignalP"/>
    </source>
</evidence>
<sequence>MRAGSLNLSAVISFMDTIGIAEASSSGDVDVVTRLLQTPISDLESAERELVTDGFTFANKDATVQDVLVLFQTDTPVNVEKGLVFFNLQGDVIGKTYLDTSQFPSNFITPFEEAQAQAIHMDGDDAYPDVNQKLLFEHGTALLKAIRQHTGLS</sequence>
<feature type="signal peptide" evidence="1">
    <location>
        <begin position="1"/>
        <end position="23"/>
    </location>
</feature>